<gene>
    <name evidence="1" type="ORF">C7M84_013045</name>
</gene>
<dbReference type="InterPro" id="IPR017946">
    <property type="entry name" value="PLC-like_Pdiesterase_TIM-brl"/>
</dbReference>
<dbReference type="OrthoDB" id="1046782at2759"/>
<reference evidence="1 2" key="1">
    <citation type="submission" date="2018-04" db="EMBL/GenBank/DDBJ databases">
        <authorList>
            <person name="Zhang X."/>
            <person name="Yuan J."/>
            <person name="Li F."/>
            <person name="Xiang J."/>
        </authorList>
    </citation>
    <scope>NUCLEOTIDE SEQUENCE [LARGE SCALE GENOMIC DNA]</scope>
    <source>
        <tissue evidence="1">Muscle</tissue>
    </source>
</reference>
<name>A0A3R7LZI2_PENVA</name>
<dbReference type="GO" id="GO:0008081">
    <property type="term" value="F:phosphoric diester hydrolase activity"/>
    <property type="evidence" value="ECO:0007669"/>
    <property type="project" value="InterPro"/>
</dbReference>
<sequence>MAAPETTKLKCHTQGSHDSFSYSLTPEEELGPDAPGLVSALNSCCPCLARPAILRWSVTQRATTTQQLKHGVRYFDIRVAIRHFLVKHPGEVVFLDFQHLHGLANTDHASLVTLLRNTFSELICPFFHQLNHLSLAYLARFKYQVSVFYNFSLPGLRFLQLPPLPSSPHLVTYNFSSPPRFFSTPLPLTTHTILRKALVFYNLPPPPQFLISTISPPNPTLIGLLVFYSLSQPHSSGLSFLQFLPLLQTGPSFNIIPRPLLT</sequence>
<comment type="caution">
    <text evidence="1">The sequence shown here is derived from an EMBL/GenBank/DDBJ whole genome shotgun (WGS) entry which is preliminary data.</text>
</comment>
<dbReference type="AlphaFoldDB" id="A0A3R7LZI2"/>
<dbReference type="Gene3D" id="3.20.20.190">
    <property type="entry name" value="Phosphatidylinositol (PI) phosphodiesterase"/>
    <property type="match status" value="1"/>
</dbReference>
<dbReference type="STRING" id="6689.A0A3R7LZI2"/>
<dbReference type="SUPFAM" id="SSF51695">
    <property type="entry name" value="PLC-like phosphodiesterases"/>
    <property type="match status" value="1"/>
</dbReference>
<dbReference type="PANTHER" id="PTHR13593:SF113">
    <property type="entry name" value="SI:DKEY-266F7.9"/>
    <property type="match status" value="1"/>
</dbReference>
<evidence type="ECO:0000313" key="1">
    <source>
        <dbReference type="EMBL" id="ROT68797.1"/>
    </source>
</evidence>
<dbReference type="GO" id="GO:0006629">
    <property type="term" value="P:lipid metabolic process"/>
    <property type="evidence" value="ECO:0007669"/>
    <property type="project" value="InterPro"/>
</dbReference>
<keyword evidence="2" id="KW-1185">Reference proteome</keyword>
<dbReference type="Proteomes" id="UP000283509">
    <property type="component" value="Unassembled WGS sequence"/>
</dbReference>
<organism evidence="1 2">
    <name type="scientific">Penaeus vannamei</name>
    <name type="common">Whiteleg shrimp</name>
    <name type="synonym">Litopenaeus vannamei</name>
    <dbReference type="NCBI Taxonomy" id="6689"/>
    <lineage>
        <taxon>Eukaryota</taxon>
        <taxon>Metazoa</taxon>
        <taxon>Ecdysozoa</taxon>
        <taxon>Arthropoda</taxon>
        <taxon>Crustacea</taxon>
        <taxon>Multicrustacea</taxon>
        <taxon>Malacostraca</taxon>
        <taxon>Eumalacostraca</taxon>
        <taxon>Eucarida</taxon>
        <taxon>Decapoda</taxon>
        <taxon>Dendrobranchiata</taxon>
        <taxon>Penaeoidea</taxon>
        <taxon>Penaeidae</taxon>
        <taxon>Penaeus</taxon>
    </lineage>
</organism>
<proteinExistence type="predicted"/>
<accession>A0A3R7LZI2</accession>
<dbReference type="PANTHER" id="PTHR13593">
    <property type="match status" value="1"/>
</dbReference>
<dbReference type="InterPro" id="IPR051057">
    <property type="entry name" value="PI-PLC_domain"/>
</dbReference>
<dbReference type="EMBL" id="QCYY01002634">
    <property type="protein sequence ID" value="ROT68797.1"/>
    <property type="molecule type" value="Genomic_DNA"/>
</dbReference>
<reference evidence="1 2" key="2">
    <citation type="submission" date="2019-01" db="EMBL/GenBank/DDBJ databases">
        <title>The decoding of complex shrimp genome reveals the adaptation for benthos swimmer, frequently molting mechanism and breeding impact on genome.</title>
        <authorList>
            <person name="Sun Y."/>
            <person name="Gao Y."/>
            <person name="Yu Y."/>
        </authorList>
    </citation>
    <scope>NUCLEOTIDE SEQUENCE [LARGE SCALE GENOMIC DNA]</scope>
    <source>
        <tissue evidence="1">Muscle</tissue>
    </source>
</reference>
<evidence type="ECO:0000313" key="2">
    <source>
        <dbReference type="Proteomes" id="UP000283509"/>
    </source>
</evidence>
<protein>
    <submittedName>
        <fullName evidence="1">Putative PI-PLC X domain-containing protein 3</fullName>
    </submittedName>
</protein>